<evidence type="ECO:0000313" key="3">
    <source>
        <dbReference type="Proteomes" id="UP000827092"/>
    </source>
</evidence>
<feature type="domain" description="Transposable element P transposase-like RNase H" evidence="1">
    <location>
        <begin position="217"/>
        <end position="258"/>
    </location>
</feature>
<organism evidence="2 3">
    <name type="scientific">Oedothorax gibbosus</name>
    <dbReference type="NCBI Taxonomy" id="931172"/>
    <lineage>
        <taxon>Eukaryota</taxon>
        <taxon>Metazoa</taxon>
        <taxon>Ecdysozoa</taxon>
        <taxon>Arthropoda</taxon>
        <taxon>Chelicerata</taxon>
        <taxon>Arachnida</taxon>
        <taxon>Araneae</taxon>
        <taxon>Araneomorphae</taxon>
        <taxon>Entelegynae</taxon>
        <taxon>Araneoidea</taxon>
        <taxon>Linyphiidae</taxon>
        <taxon>Erigoninae</taxon>
        <taxon>Oedothorax</taxon>
    </lineage>
</organism>
<reference evidence="2 3" key="1">
    <citation type="journal article" date="2022" name="Nat. Ecol. Evol.">
        <title>A masculinizing supergene underlies an exaggerated male reproductive morph in a spider.</title>
        <authorList>
            <person name="Hendrickx F."/>
            <person name="De Corte Z."/>
            <person name="Sonet G."/>
            <person name="Van Belleghem S.M."/>
            <person name="Kostlbacher S."/>
            <person name="Vangestel C."/>
        </authorList>
    </citation>
    <scope>NUCLEOTIDE SEQUENCE [LARGE SCALE GENOMIC DNA]</scope>
    <source>
        <strain evidence="2">W744_W776</strain>
    </source>
</reference>
<gene>
    <name evidence="2" type="ORF">JTE90_027103</name>
</gene>
<dbReference type="InterPro" id="IPR048365">
    <property type="entry name" value="TNP-like_RNaseH_N"/>
</dbReference>
<name>A0AAV6TS77_9ARAC</name>
<sequence length="259" mass="29243">MMVRHIIDTGNEGIVLLGNEVIKNGDYFVNPCQSGDLSMNSIVAISSDSPDAEVLPIEKKRNAKRPARYSSDKAILLSEEEESQSIISSKRYPLPKLPCSYKKLPKKIMSKSRAISHGYYHQSALYAEPTVQSIEKEDARLNATQSAFSVLFNEDQQLALQRKNVNNGSFWSDETVKTAMGLRFSCGSKSYEHLLRLNFPYPSIRTLQRRLENFKFESGILEEAVEFLKVKVAGFADVEKQCVLLLDEMSITESVEFET</sequence>
<dbReference type="Pfam" id="PF21787">
    <property type="entry name" value="TNP-like_RNaseH_N"/>
    <property type="match status" value="1"/>
</dbReference>
<evidence type="ECO:0000259" key="1">
    <source>
        <dbReference type="Pfam" id="PF21787"/>
    </source>
</evidence>
<dbReference type="EMBL" id="JAFNEN010001216">
    <property type="protein sequence ID" value="KAG8174448.1"/>
    <property type="molecule type" value="Genomic_DNA"/>
</dbReference>
<evidence type="ECO:0000313" key="2">
    <source>
        <dbReference type="EMBL" id="KAG8174448.1"/>
    </source>
</evidence>
<dbReference type="AlphaFoldDB" id="A0AAV6TS77"/>
<accession>A0AAV6TS77</accession>
<proteinExistence type="predicted"/>
<protein>
    <recommendedName>
        <fullName evidence="1">Transposable element P transposase-like RNase H domain-containing protein</fullName>
    </recommendedName>
</protein>
<keyword evidence="3" id="KW-1185">Reference proteome</keyword>
<dbReference type="Proteomes" id="UP000827092">
    <property type="component" value="Unassembled WGS sequence"/>
</dbReference>
<comment type="caution">
    <text evidence="2">The sequence shown here is derived from an EMBL/GenBank/DDBJ whole genome shotgun (WGS) entry which is preliminary data.</text>
</comment>